<protein>
    <recommendedName>
        <fullName evidence="9">Magnesium transporter MgtE</fullName>
    </recommendedName>
</protein>
<evidence type="ECO:0000256" key="8">
    <source>
        <dbReference type="PROSITE-ProRule" id="PRU00703"/>
    </source>
</evidence>
<evidence type="ECO:0000256" key="1">
    <source>
        <dbReference type="ARBA" id="ARBA00004141"/>
    </source>
</evidence>
<feature type="transmembrane region" description="Helical" evidence="9">
    <location>
        <begin position="319"/>
        <end position="337"/>
    </location>
</feature>
<dbReference type="Pfam" id="PF03448">
    <property type="entry name" value="MgtE_N"/>
    <property type="match status" value="1"/>
</dbReference>
<dbReference type="InterPro" id="IPR036739">
    <property type="entry name" value="SLC41_membr_dom_sf"/>
</dbReference>
<dbReference type="CDD" id="cd04606">
    <property type="entry name" value="CBS_pair_Mg_transporter"/>
    <property type="match status" value="1"/>
</dbReference>
<evidence type="ECO:0000313" key="12">
    <source>
        <dbReference type="EMBL" id="NKX43896.1"/>
    </source>
</evidence>
<dbReference type="InterPro" id="IPR006667">
    <property type="entry name" value="SLC41_membr_dom"/>
</dbReference>
<comment type="caution">
    <text evidence="12">The sequence shown here is derived from an EMBL/GenBank/DDBJ whole genome shotgun (WGS) entry which is preliminary data.</text>
</comment>
<evidence type="ECO:0000256" key="6">
    <source>
        <dbReference type="ARBA" id="ARBA00022989"/>
    </source>
</evidence>
<dbReference type="Pfam" id="PF00571">
    <property type="entry name" value="CBS"/>
    <property type="match status" value="1"/>
</dbReference>
<dbReference type="InterPro" id="IPR000644">
    <property type="entry name" value="CBS_dom"/>
</dbReference>
<evidence type="ECO:0000259" key="11">
    <source>
        <dbReference type="PROSITE" id="PS51371"/>
    </source>
</evidence>
<dbReference type="GO" id="GO:0005886">
    <property type="term" value="C:plasma membrane"/>
    <property type="evidence" value="ECO:0007669"/>
    <property type="project" value="UniProtKB-SubCell"/>
</dbReference>
<evidence type="ECO:0000256" key="10">
    <source>
        <dbReference type="SAM" id="MobiDB-lite"/>
    </source>
</evidence>
<dbReference type="EMBL" id="JAAZQQ010000001">
    <property type="protein sequence ID" value="NKX43896.1"/>
    <property type="molecule type" value="Genomic_DNA"/>
</dbReference>
<feature type="domain" description="CBS" evidence="11">
    <location>
        <begin position="236"/>
        <end position="293"/>
    </location>
</feature>
<accession>A0A7X6GWW0</accession>
<evidence type="ECO:0000256" key="9">
    <source>
        <dbReference type="RuleBase" id="RU362011"/>
    </source>
</evidence>
<dbReference type="PROSITE" id="PS51371">
    <property type="entry name" value="CBS"/>
    <property type="match status" value="1"/>
</dbReference>
<keyword evidence="13" id="KW-1185">Reference proteome</keyword>
<keyword evidence="8" id="KW-0129">CBS domain</keyword>
<dbReference type="InterPro" id="IPR006668">
    <property type="entry name" value="Mg_transptr_MgtE_intracell_dom"/>
</dbReference>
<dbReference type="Gene3D" id="1.25.60.10">
    <property type="entry name" value="MgtE N-terminal domain-like"/>
    <property type="match status" value="1"/>
</dbReference>
<name>A0A7X6GWW0_9RHOB</name>
<keyword evidence="7 9" id="KW-0472">Membrane</keyword>
<dbReference type="Gene3D" id="1.10.357.20">
    <property type="entry name" value="SLC41 divalent cation transporters, integral membrane domain"/>
    <property type="match status" value="1"/>
</dbReference>
<dbReference type="AlphaFoldDB" id="A0A7X6GWW0"/>
<gene>
    <name evidence="12" type="primary">mgtE</name>
    <name evidence="12" type="ORF">HCU73_04775</name>
</gene>
<dbReference type="GO" id="GO:0046872">
    <property type="term" value="F:metal ion binding"/>
    <property type="evidence" value="ECO:0007669"/>
    <property type="project" value="UniProtKB-KW"/>
</dbReference>
<dbReference type="SUPFAM" id="SSF158791">
    <property type="entry name" value="MgtE N-terminal domain-like"/>
    <property type="match status" value="1"/>
</dbReference>
<dbReference type="InterPro" id="IPR038076">
    <property type="entry name" value="MgtE_N_sf"/>
</dbReference>
<dbReference type="Pfam" id="PF01769">
    <property type="entry name" value="MgtE"/>
    <property type="match status" value="1"/>
</dbReference>
<keyword evidence="6 9" id="KW-1133">Transmembrane helix</keyword>
<comment type="subunit">
    <text evidence="9">Homodimer.</text>
</comment>
<keyword evidence="5 9" id="KW-0460">Magnesium</keyword>
<comment type="similarity">
    <text evidence="2 9">Belongs to the SLC41A transporter family.</text>
</comment>
<feature type="transmembrane region" description="Helical" evidence="9">
    <location>
        <begin position="458"/>
        <end position="481"/>
    </location>
</feature>
<comment type="subcellular location">
    <subcellularLocation>
        <location evidence="9">Cell membrane</location>
        <topology evidence="9">Multi-pass membrane protein</topology>
    </subcellularLocation>
    <subcellularLocation>
        <location evidence="1">Membrane</location>
        <topology evidence="1">Multi-pass membrane protein</topology>
    </subcellularLocation>
</comment>
<feature type="compositionally biased region" description="Acidic residues" evidence="10">
    <location>
        <begin position="21"/>
        <end position="32"/>
    </location>
</feature>
<keyword evidence="9" id="KW-0479">Metal-binding</keyword>
<keyword evidence="4 9" id="KW-0812">Transmembrane</keyword>
<dbReference type="SUPFAM" id="SSF161093">
    <property type="entry name" value="MgtE membrane domain-like"/>
    <property type="match status" value="1"/>
</dbReference>
<evidence type="ECO:0000256" key="5">
    <source>
        <dbReference type="ARBA" id="ARBA00022842"/>
    </source>
</evidence>
<reference evidence="12 13" key="1">
    <citation type="submission" date="2020-04" db="EMBL/GenBank/DDBJ databases">
        <authorList>
            <person name="Yoon J."/>
        </authorList>
    </citation>
    <scope>NUCLEOTIDE SEQUENCE [LARGE SCALE GENOMIC DNA]</scope>
    <source>
        <strain evidence="12 13">KMU-115</strain>
    </source>
</reference>
<feature type="transmembrane region" description="Helical" evidence="9">
    <location>
        <begin position="343"/>
        <end position="372"/>
    </location>
</feature>
<dbReference type="InterPro" id="IPR006669">
    <property type="entry name" value="MgtE_transporter"/>
</dbReference>
<evidence type="ECO:0000256" key="2">
    <source>
        <dbReference type="ARBA" id="ARBA00009749"/>
    </source>
</evidence>
<dbReference type="NCBIfam" id="TIGR00400">
    <property type="entry name" value="mgtE"/>
    <property type="match status" value="1"/>
</dbReference>
<dbReference type="PANTHER" id="PTHR43773:SF1">
    <property type="entry name" value="MAGNESIUM TRANSPORTER MGTE"/>
    <property type="match status" value="1"/>
</dbReference>
<dbReference type="Proteomes" id="UP000526408">
    <property type="component" value="Unassembled WGS sequence"/>
</dbReference>
<sequence>MLGATDGRTREKAGAGMADQHDDEVLERDEDERDAYALDESLRGRLKALVAAGDVDGIDALMEPLHPADIADLLEQVSDGERESWLALWSRGIDGEVLSELDWGLREEVIALLPGDVLADAVRELDSDDVVDLVEDLEDDQIEAILEVLEPADRVAVEQALAYPEETAGRLMQREVVHAPEHWTVGEMIDYLRAHAGQLPEQFYHVILTDPRMKPTGYVTLGRLLSSARQTPLQDIVEDSFRVIPATQHEDDVAYAFNQYHLISAPVVDEDGRLVGVITIDDAMIVLDEGAEEEILKLAGVGEESSLSDRVLETTKQRFPWLFVNLITAILASLVIAQFEDAIAQIVALAVLMPIVASMGGNAGTQSLTVAVRALATRDLTSSNLMRVVLREGVVGLINGAAFALVMGIVGLVWFGSPALGGVIAAAMVINLFVAGLAGILIPVVLDRLNIDPALASGAFVTTVTDVVGFFAFLGLAVVFLL</sequence>
<keyword evidence="9" id="KW-1003">Cell membrane</keyword>
<dbReference type="GO" id="GO:0015095">
    <property type="term" value="F:magnesium ion transmembrane transporter activity"/>
    <property type="evidence" value="ECO:0007669"/>
    <property type="project" value="UniProtKB-UniRule"/>
</dbReference>
<evidence type="ECO:0000256" key="7">
    <source>
        <dbReference type="ARBA" id="ARBA00023136"/>
    </source>
</evidence>
<comment type="function">
    <text evidence="9">Acts as a magnesium transporter.</text>
</comment>
<dbReference type="SUPFAM" id="SSF54631">
    <property type="entry name" value="CBS-domain pair"/>
    <property type="match status" value="1"/>
</dbReference>
<feature type="region of interest" description="Disordered" evidence="10">
    <location>
        <begin position="1"/>
        <end position="32"/>
    </location>
</feature>
<feature type="transmembrane region" description="Helical" evidence="9">
    <location>
        <begin position="393"/>
        <end position="416"/>
    </location>
</feature>
<keyword evidence="3 9" id="KW-0813">Transport</keyword>
<organism evidence="12 13">
    <name type="scientific">Roseicyclus persicicus</name>
    <dbReference type="NCBI Taxonomy" id="2650661"/>
    <lineage>
        <taxon>Bacteria</taxon>
        <taxon>Pseudomonadati</taxon>
        <taxon>Pseudomonadota</taxon>
        <taxon>Alphaproteobacteria</taxon>
        <taxon>Rhodobacterales</taxon>
        <taxon>Roseobacteraceae</taxon>
        <taxon>Roseicyclus</taxon>
    </lineage>
</organism>
<evidence type="ECO:0000256" key="3">
    <source>
        <dbReference type="ARBA" id="ARBA00022448"/>
    </source>
</evidence>
<dbReference type="Gene3D" id="3.10.580.10">
    <property type="entry name" value="CBS-domain"/>
    <property type="match status" value="1"/>
</dbReference>
<dbReference type="SMART" id="SM00116">
    <property type="entry name" value="CBS"/>
    <property type="match status" value="2"/>
</dbReference>
<evidence type="ECO:0000313" key="13">
    <source>
        <dbReference type="Proteomes" id="UP000526408"/>
    </source>
</evidence>
<evidence type="ECO:0000256" key="4">
    <source>
        <dbReference type="ARBA" id="ARBA00022692"/>
    </source>
</evidence>
<dbReference type="InterPro" id="IPR046342">
    <property type="entry name" value="CBS_dom_sf"/>
</dbReference>
<feature type="transmembrane region" description="Helical" evidence="9">
    <location>
        <begin position="422"/>
        <end position="446"/>
    </location>
</feature>
<proteinExistence type="inferred from homology"/>
<dbReference type="SMART" id="SM00924">
    <property type="entry name" value="MgtE_N"/>
    <property type="match status" value="1"/>
</dbReference>
<dbReference type="PANTHER" id="PTHR43773">
    <property type="entry name" value="MAGNESIUM TRANSPORTER MGTE"/>
    <property type="match status" value="1"/>
</dbReference>